<dbReference type="AlphaFoldDB" id="A0A9P3UI59"/>
<organism evidence="1 2">
    <name type="scientific">Lyophyllum shimeji</name>
    <name type="common">Hon-shimeji</name>
    <name type="synonym">Tricholoma shimeji</name>
    <dbReference type="NCBI Taxonomy" id="47721"/>
    <lineage>
        <taxon>Eukaryota</taxon>
        <taxon>Fungi</taxon>
        <taxon>Dikarya</taxon>
        <taxon>Basidiomycota</taxon>
        <taxon>Agaricomycotina</taxon>
        <taxon>Agaricomycetes</taxon>
        <taxon>Agaricomycetidae</taxon>
        <taxon>Agaricales</taxon>
        <taxon>Tricholomatineae</taxon>
        <taxon>Lyophyllaceae</taxon>
        <taxon>Lyophyllum</taxon>
    </lineage>
</organism>
<gene>
    <name evidence="1" type="ORF">LshimejAT787_0106460</name>
</gene>
<comment type="caution">
    <text evidence="1">The sequence shown here is derived from an EMBL/GenBank/DDBJ whole genome shotgun (WGS) entry which is preliminary data.</text>
</comment>
<keyword evidence="2" id="KW-1185">Reference proteome</keyword>
<dbReference type="EMBL" id="BRPK01000001">
    <property type="protein sequence ID" value="GLB33762.1"/>
    <property type="molecule type" value="Genomic_DNA"/>
</dbReference>
<reference evidence="1" key="1">
    <citation type="submission" date="2022-07" db="EMBL/GenBank/DDBJ databases">
        <title>The genome of Lyophyllum shimeji provides insight into the initial evolution of ectomycorrhizal fungal genome.</title>
        <authorList>
            <person name="Kobayashi Y."/>
            <person name="Shibata T."/>
            <person name="Hirakawa H."/>
            <person name="Shigenobu S."/>
            <person name="Nishiyama T."/>
            <person name="Yamada A."/>
            <person name="Hasebe M."/>
            <person name="Kawaguchi M."/>
        </authorList>
    </citation>
    <scope>NUCLEOTIDE SEQUENCE</scope>
    <source>
        <strain evidence="1">AT787</strain>
    </source>
</reference>
<proteinExistence type="predicted"/>
<sequence>MAALDTASVRHSPQLLLVLRRWLSYRIPGLISEVCRATQALAPRWAASVFPVRLAAAHGRTFRRRLWLKASCKATGSDISLGLSQVGVQNSLLVSPTPAILADHPPDAAVYYIGPKSQRPAIEPLSLDLNQHESLLSLSNFATCKLT</sequence>
<name>A0A9P3UI59_LYOSH</name>
<accession>A0A9P3UI59</accession>
<protein>
    <submittedName>
        <fullName evidence="1">Uncharacterized protein</fullName>
    </submittedName>
</protein>
<dbReference type="Proteomes" id="UP001063166">
    <property type="component" value="Unassembled WGS sequence"/>
</dbReference>
<evidence type="ECO:0000313" key="1">
    <source>
        <dbReference type="EMBL" id="GLB33762.1"/>
    </source>
</evidence>
<evidence type="ECO:0000313" key="2">
    <source>
        <dbReference type="Proteomes" id="UP001063166"/>
    </source>
</evidence>